<feature type="non-terminal residue" evidence="1">
    <location>
        <position position="27"/>
    </location>
</feature>
<accession>A0A0F9DXG8</accession>
<sequence>MGEQSKPLGDLVVYQREFDQAVKAGLL</sequence>
<reference evidence="1" key="1">
    <citation type="journal article" date="2015" name="Nature">
        <title>Complex archaea that bridge the gap between prokaryotes and eukaryotes.</title>
        <authorList>
            <person name="Spang A."/>
            <person name="Saw J.H."/>
            <person name="Jorgensen S.L."/>
            <person name="Zaremba-Niedzwiedzka K."/>
            <person name="Martijn J."/>
            <person name="Lind A.E."/>
            <person name="van Eijk R."/>
            <person name="Schleper C."/>
            <person name="Guy L."/>
            <person name="Ettema T.J."/>
        </authorList>
    </citation>
    <scope>NUCLEOTIDE SEQUENCE</scope>
</reference>
<name>A0A0F9DXG8_9ZZZZ</name>
<dbReference type="AlphaFoldDB" id="A0A0F9DXG8"/>
<proteinExistence type="predicted"/>
<comment type="caution">
    <text evidence="1">The sequence shown here is derived from an EMBL/GenBank/DDBJ whole genome shotgun (WGS) entry which is preliminary data.</text>
</comment>
<dbReference type="EMBL" id="LAZR01029796">
    <property type="protein sequence ID" value="KKL58516.1"/>
    <property type="molecule type" value="Genomic_DNA"/>
</dbReference>
<organism evidence="1">
    <name type="scientific">marine sediment metagenome</name>
    <dbReference type="NCBI Taxonomy" id="412755"/>
    <lineage>
        <taxon>unclassified sequences</taxon>
        <taxon>metagenomes</taxon>
        <taxon>ecological metagenomes</taxon>
    </lineage>
</organism>
<protein>
    <submittedName>
        <fullName evidence="1">Uncharacterized protein</fullName>
    </submittedName>
</protein>
<evidence type="ECO:0000313" key="1">
    <source>
        <dbReference type="EMBL" id="KKL58516.1"/>
    </source>
</evidence>
<gene>
    <name evidence="1" type="ORF">LCGC14_2224610</name>
</gene>